<reference evidence="4 5" key="1">
    <citation type="submission" date="2016-03" db="EMBL/GenBank/DDBJ databases">
        <authorList>
            <person name="Ploux O."/>
        </authorList>
    </citation>
    <scope>NUCLEOTIDE SEQUENCE [LARGE SCALE GENOMIC DNA]</scope>
    <source>
        <strain evidence="4 5">UAMH 11012</strain>
    </source>
</reference>
<evidence type="ECO:0000256" key="2">
    <source>
        <dbReference type="SAM" id="MobiDB-lite"/>
    </source>
</evidence>
<evidence type="ECO:0000313" key="4">
    <source>
        <dbReference type="EMBL" id="CZR64842.1"/>
    </source>
</evidence>
<dbReference type="Proteomes" id="UP000184330">
    <property type="component" value="Unassembled WGS sequence"/>
</dbReference>
<name>A0A1L7XII0_9HELO</name>
<dbReference type="PANTHER" id="PTHR10655">
    <property type="entry name" value="LYSOPHOSPHOLIPASE-RELATED"/>
    <property type="match status" value="1"/>
</dbReference>
<feature type="region of interest" description="Disordered" evidence="2">
    <location>
        <begin position="180"/>
        <end position="206"/>
    </location>
</feature>
<dbReference type="GO" id="GO:0005737">
    <property type="term" value="C:cytoplasm"/>
    <property type="evidence" value="ECO:0007669"/>
    <property type="project" value="TreeGrafter"/>
</dbReference>
<keyword evidence="5" id="KW-1185">Reference proteome</keyword>
<evidence type="ECO:0000256" key="1">
    <source>
        <dbReference type="ARBA" id="ARBA00006499"/>
    </source>
</evidence>
<gene>
    <name evidence="4" type="ORF">PAC_14741</name>
</gene>
<dbReference type="EMBL" id="FJOG01000028">
    <property type="protein sequence ID" value="CZR64842.1"/>
    <property type="molecule type" value="Genomic_DNA"/>
</dbReference>
<dbReference type="GO" id="GO:0008474">
    <property type="term" value="F:palmitoyl-(protein) hydrolase activity"/>
    <property type="evidence" value="ECO:0007669"/>
    <property type="project" value="TreeGrafter"/>
</dbReference>
<dbReference type="AlphaFoldDB" id="A0A1L7XII0"/>
<feature type="domain" description="Phospholipase/carboxylesterase/thioesterase" evidence="3">
    <location>
        <begin position="230"/>
        <end position="292"/>
    </location>
</feature>
<dbReference type="OrthoDB" id="2418081at2759"/>
<accession>A0A1L7XII0</accession>
<dbReference type="SUPFAM" id="SSF53474">
    <property type="entry name" value="alpha/beta-Hydrolases"/>
    <property type="match status" value="1"/>
</dbReference>
<comment type="similarity">
    <text evidence="1">Belongs to the AB hydrolase superfamily. AB hydrolase 2 family.</text>
</comment>
<organism evidence="4 5">
    <name type="scientific">Phialocephala subalpina</name>
    <dbReference type="NCBI Taxonomy" id="576137"/>
    <lineage>
        <taxon>Eukaryota</taxon>
        <taxon>Fungi</taxon>
        <taxon>Dikarya</taxon>
        <taxon>Ascomycota</taxon>
        <taxon>Pezizomycotina</taxon>
        <taxon>Leotiomycetes</taxon>
        <taxon>Helotiales</taxon>
        <taxon>Mollisiaceae</taxon>
        <taxon>Phialocephala</taxon>
        <taxon>Phialocephala fortinii species complex</taxon>
    </lineage>
</organism>
<evidence type="ECO:0000259" key="3">
    <source>
        <dbReference type="Pfam" id="PF02230"/>
    </source>
</evidence>
<dbReference type="InterPro" id="IPR050565">
    <property type="entry name" value="LYPA1-2/EST-like"/>
</dbReference>
<evidence type="ECO:0000313" key="5">
    <source>
        <dbReference type="Proteomes" id="UP000184330"/>
    </source>
</evidence>
<dbReference type="PANTHER" id="PTHR10655:SF64">
    <property type="entry name" value="PHOSPHOLIPASE_CARBOXYLESTERASE_THIOESTERASE DOMAIN-CONTAINING PROTEIN"/>
    <property type="match status" value="1"/>
</dbReference>
<dbReference type="InterPro" id="IPR003140">
    <property type="entry name" value="PLipase/COase/thioEstase"/>
</dbReference>
<sequence length="304" mass="33519">MAADTPPRGASAPPAYPEPLIVEPLQDHRQTFIILHGRGSFAVKFAPPLLEMVASSGDSLQSAFPNAKLIFPTASLTRATIYKRSYTHQWFNNWHLEDHTKRQDMMVDGLRASCIYIHSLLRKEIEVVGIKNVALWGLSQGCATSLTSLLTWDGEPFAATVGMCGWLPFSNVIKDIAADEGPEDDDPFAHSGDEDEDLFSGSKNSEAGSRNLGVAYLREELEMKTEKPGEAFSNVPVFLAHGTEDERVSIDLGREAKACLDLVGAEVLMSEYEGLGHWYSEDMLRDIFQFLKEKLGPGEAEVEA</sequence>
<dbReference type="Pfam" id="PF02230">
    <property type="entry name" value="Abhydrolase_2"/>
    <property type="match status" value="2"/>
</dbReference>
<proteinExistence type="inferred from homology"/>
<dbReference type="InterPro" id="IPR029058">
    <property type="entry name" value="AB_hydrolase_fold"/>
</dbReference>
<feature type="domain" description="Phospholipase/carboxylesterase/thioesterase" evidence="3">
    <location>
        <begin position="19"/>
        <end position="173"/>
    </location>
</feature>
<dbReference type="GO" id="GO:0052689">
    <property type="term" value="F:carboxylic ester hydrolase activity"/>
    <property type="evidence" value="ECO:0007669"/>
    <property type="project" value="TreeGrafter"/>
</dbReference>
<dbReference type="Gene3D" id="3.40.50.1820">
    <property type="entry name" value="alpha/beta hydrolase"/>
    <property type="match status" value="1"/>
</dbReference>
<dbReference type="STRING" id="576137.A0A1L7XII0"/>
<protein>
    <submittedName>
        <fullName evidence="4">Related to phospholipase/esterase</fullName>
    </submittedName>
</protein>